<proteinExistence type="predicted"/>
<dbReference type="Proteomes" id="UP001168877">
    <property type="component" value="Unassembled WGS sequence"/>
</dbReference>
<organism evidence="1 2">
    <name type="scientific">Acer saccharum</name>
    <name type="common">Sugar maple</name>
    <dbReference type="NCBI Taxonomy" id="4024"/>
    <lineage>
        <taxon>Eukaryota</taxon>
        <taxon>Viridiplantae</taxon>
        <taxon>Streptophyta</taxon>
        <taxon>Embryophyta</taxon>
        <taxon>Tracheophyta</taxon>
        <taxon>Spermatophyta</taxon>
        <taxon>Magnoliopsida</taxon>
        <taxon>eudicotyledons</taxon>
        <taxon>Gunneridae</taxon>
        <taxon>Pentapetalae</taxon>
        <taxon>rosids</taxon>
        <taxon>malvids</taxon>
        <taxon>Sapindales</taxon>
        <taxon>Sapindaceae</taxon>
        <taxon>Hippocastanoideae</taxon>
        <taxon>Acereae</taxon>
        <taxon>Acer</taxon>
    </lineage>
</organism>
<evidence type="ECO:0000313" key="1">
    <source>
        <dbReference type="EMBL" id="KAK0603688.1"/>
    </source>
</evidence>
<sequence>MGSGALMLISIVFIWVLSLAHHKLRRLYIERESQVGFYWWEEEEELVVYCIQIWMWRNWRLLAEVR</sequence>
<gene>
    <name evidence="1" type="ORF">LWI29_007541</name>
</gene>
<dbReference type="AlphaFoldDB" id="A0AA39W5Z0"/>
<reference evidence="1" key="2">
    <citation type="submission" date="2023-06" db="EMBL/GenBank/DDBJ databases">
        <authorList>
            <person name="Swenson N.G."/>
            <person name="Wegrzyn J.L."/>
            <person name="Mcevoy S.L."/>
        </authorList>
    </citation>
    <scope>NUCLEOTIDE SEQUENCE</scope>
    <source>
        <strain evidence="1">NS2018</strain>
        <tissue evidence="1">Leaf</tissue>
    </source>
</reference>
<reference evidence="1" key="1">
    <citation type="journal article" date="2022" name="Plant J.">
        <title>Strategies of tolerance reflected in two North American maple genomes.</title>
        <authorList>
            <person name="McEvoy S.L."/>
            <person name="Sezen U.U."/>
            <person name="Trouern-Trend A."/>
            <person name="McMahon S.M."/>
            <person name="Schaberg P.G."/>
            <person name="Yang J."/>
            <person name="Wegrzyn J.L."/>
            <person name="Swenson N.G."/>
        </authorList>
    </citation>
    <scope>NUCLEOTIDE SEQUENCE</scope>
    <source>
        <strain evidence="1">NS2018</strain>
    </source>
</reference>
<protein>
    <submittedName>
        <fullName evidence="1">Uncharacterized protein</fullName>
    </submittedName>
</protein>
<evidence type="ECO:0000313" key="2">
    <source>
        <dbReference type="Proteomes" id="UP001168877"/>
    </source>
</evidence>
<name>A0AA39W5Z0_ACESA</name>
<keyword evidence="2" id="KW-1185">Reference proteome</keyword>
<comment type="caution">
    <text evidence="1">The sequence shown here is derived from an EMBL/GenBank/DDBJ whole genome shotgun (WGS) entry which is preliminary data.</text>
</comment>
<accession>A0AA39W5Z0</accession>
<dbReference type="EMBL" id="JAUESC010000002">
    <property type="protein sequence ID" value="KAK0603688.1"/>
    <property type="molecule type" value="Genomic_DNA"/>
</dbReference>